<proteinExistence type="predicted"/>
<protein>
    <submittedName>
        <fullName evidence="1">Uncharacterized protein</fullName>
    </submittedName>
</protein>
<sequence>MGEKGQVNLSIAGNANQVEIQGAYGLSSKFTLQANTAFYVPRDLDNGNGGGGKLFELGLGYYKPIRERIIFETYALFGIGGMENHFPTTLTANPNTTGKISALLNRYTIQPILGFNEKYYSVIFSSRFSSLNYGNYKGSLVFDNADQTEYLKANRINFLIEPALTVRVGSEKIKFQLQVMHSFNLSNDLFKQEDDLISMGLNFHF</sequence>
<organism evidence="1 2">
    <name type="scientific">Candidatus Defluviibacterium haderslevense</name>
    <dbReference type="NCBI Taxonomy" id="2981993"/>
    <lineage>
        <taxon>Bacteria</taxon>
        <taxon>Pseudomonadati</taxon>
        <taxon>Bacteroidota</taxon>
        <taxon>Saprospiria</taxon>
        <taxon>Saprospirales</taxon>
        <taxon>Saprospiraceae</taxon>
        <taxon>Candidatus Defluviibacterium</taxon>
    </lineage>
</organism>
<dbReference type="Proteomes" id="UP000808349">
    <property type="component" value="Unassembled WGS sequence"/>
</dbReference>
<dbReference type="EMBL" id="JADKFW010000021">
    <property type="protein sequence ID" value="MBK9719827.1"/>
    <property type="molecule type" value="Genomic_DNA"/>
</dbReference>
<gene>
    <name evidence="1" type="ORF">IPO85_20385</name>
</gene>
<dbReference type="AlphaFoldDB" id="A0A9D7SDY7"/>
<evidence type="ECO:0000313" key="1">
    <source>
        <dbReference type="EMBL" id="MBK9719827.1"/>
    </source>
</evidence>
<comment type="caution">
    <text evidence="1">The sequence shown here is derived from an EMBL/GenBank/DDBJ whole genome shotgun (WGS) entry which is preliminary data.</text>
</comment>
<name>A0A9D7SDY7_9BACT</name>
<accession>A0A9D7SDY7</accession>
<reference evidence="1 2" key="1">
    <citation type="submission" date="2020-10" db="EMBL/GenBank/DDBJ databases">
        <title>Connecting structure to function with the recovery of over 1000 high-quality activated sludge metagenome-assembled genomes encoding full-length rRNA genes using long-read sequencing.</title>
        <authorList>
            <person name="Singleton C.M."/>
            <person name="Petriglieri F."/>
            <person name="Kristensen J.M."/>
            <person name="Kirkegaard R.H."/>
            <person name="Michaelsen T.Y."/>
            <person name="Andersen M.H."/>
            <person name="Karst S.M."/>
            <person name="Dueholm M.S."/>
            <person name="Nielsen P.H."/>
            <person name="Albertsen M."/>
        </authorList>
    </citation>
    <scope>NUCLEOTIDE SEQUENCE [LARGE SCALE GENOMIC DNA]</scope>
    <source>
        <strain evidence="1">Ribe_18-Q3-R11-54_BAT3C.373</strain>
    </source>
</reference>
<evidence type="ECO:0000313" key="2">
    <source>
        <dbReference type="Proteomes" id="UP000808349"/>
    </source>
</evidence>